<evidence type="ECO:0000256" key="1">
    <source>
        <dbReference type="SAM" id="MobiDB-lite"/>
    </source>
</evidence>
<dbReference type="EMBL" id="CP144693">
    <property type="protein sequence ID" value="WVZ01118.1"/>
    <property type="molecule type" value="Genomic_DNA"/>
</dbReference>
<dbReference type="AlphaFoldDB" id="A0AAQ3N0X6"/>
<sequence length="363" mass="37990">MTDLAMRIKGSKQSGVRLRIIGLAEPENEFRRDFRRPVSIGVSVDGAGPINSAIRICHGQERGKVMLLGVAFVVAVTGDLEFPPEGSVLDDEESVAAREGEELGADAELFKGDFGHQGVAAAGGVAFPEPRSVGEDFDERFVLEADADAGGFRIGGVEGGGDEEGVVGVGEGVERDAVLGEEGEVGVGGVVEEGSGEEAARGGDEGGGGAEGAFGGDEFVGEERRERARDVDGGVGVDVDVEEVGGGVVEEEVPEGKRKAILREGFLDERWKNLEGLVAEAVEARELARVMARLKRVRLVESGVWEEGSLERGRRGLGGRGGGRRLTQMGLRTLNLGQSSIEVKCSTATLLLPLLANASGLEL</sequence>
<organism evidence="2 3">
    <name type="scientific">Vigna mungo</name>
    <name type="common">Black gram</name>
    <name type="synonym">Phaseolus mungo</name>
    <dbReference type="NCBI Taxonomy" id="3915"/>
    <lineage>
        <taxon>Eukaryota</taxon>
        <taxon>Viridiplantae</taxon>
        <taxon>Streptophyta</taxon>
        <taxon>Embryophyta</taxon>
        <taxon>Tracheophyta</taxon>
        <taxon>Spermatophyta</taxon>
        <taxon>Magnoliopsida</taxon>
        <taxon>eudicotyledons</taxon>
        <taxon>Gunneridae</taxon>
        <taxon>Pentapetalae</taxon>
        <taxon>rosids</taxon>
        <taxon>fabids</taxon>
        <taxon>Fabales</taxon>
        <taxon>Fabaceae</taxon>
        <taxon>Papilionoideae</taxon>
        <taxon>50 kb inversion clade</taxon>
        <taxon>NPAAA clade</taxon>
        <taxon>indigoferoid/millettioid clade</taxon>
        <taxon>Phaseoleae</taxon>
        <taxon>Vigna</taxon>
    </lineage>
</organism>
<gene>
    <name evidence="2" type="ORF">V8G54_027187</name>
</gene>
<reference evidence="2 3" key="1">
    <citation type="journal article" date="2023" name="Life. Sci Alliance">
        <title>Evolutionary insights into 3D genome organization and epigenetic landscape of Vigna mungo.</title>
        <authorList>
            <person name="Junaid A."/>
            <person name="Singh B."/>
            <person name="Bhatia S."/>
        </authorList>
    </citation>
    <scope>NUCLEOTIDE SEQUENCE [LARGE SCALE GENOMIC DNA]</scope>
    <source>
        <strain evidence="2">Urdbean</strain>
    </source>
</reference>
<proteinExistence type="predicted"/>
<dbReference type="Proteomes" id="UP001374535">
    <property type="component" value="Chromosome 8"/>
</dbReference>
<accession>A0AAQ3N0X6</accession>
<evidence type="ECO:0000313" key="2">
    <source>
        <dbReference type="EMBL" id="WVZ01118.1"/>
    </source>
</evidence>
<keyword evidence="3" id="KW-1185">Reference proteome</keyword>
<feature type="region of interest" description="Disordered" evidence="1">
    <location>
        <begin position="194"/>
        <end position="220"/>
    </location>
</feature>
<evidence type="ECO:0000313" key="3">
    <source>
        <dbReference type="Proteomes" id="UP001374535"/>
    </source>
</evidence>
<protein>
    <submittedName>
        <fullName evidence="2">Uncharacterized protein</fullName>
    </submittedName>
</protein>
<name>A0AAQ3N0X6_VIGMU</name>
<feature type="compositionally biased region" description="Gly residues" evidence="1">
    <location>
        <begin position="205"/>
        <end position="215"/>
    </location>
</feature>